<accession>A0A1G9KII3</accession>
<dbReference type="PANTHER" id="PTHR43613">
    <property type="entry name" value="ABC TRANSPORTER, ATP-BINDING PROTEIN"/>
    <property type="match status" value="1"/>
</dbReference>
<gene>
    <name evidence="4" type="ORF">SAMN04515677_102154</name>
</gene>
<dbReference type="PROSITE" id="PS00211">
    <property type="entry name" value="ABC_TRANSPORTER_1"/>
    <property type="match status" value="1"/>
</dbReference>
<dbReference type="SMART" id="SM00382">
    <property type="entry name" value="AAA"/>
    <property type="match status" value="1"/>
</dbReference>
<dbReference type="InterPro" id="IPR027417">
    <property type="entry name" value="P-loop_NTPase"/>
</dbReference>
<evidence type="ECO:0000256" key="1">
    <source>
        <dbReference type="ARBA" id="ARBA00022741"/>
    </source>
</evidence>
<dbReference type="InterPro" id="IPR003593">
    <property type="entry name" value="AAA+_ATPase"/>
</dbReference>
<dbReference type="Gene3D" id="3.40.50.300">
    <property type="entry name" value="P-loop containing nucleotide triphosphate hydrolases"/>
    <property type="match status" value="1"/>
</dbReference>
<evidence type="ECO:0000313" key="4">
    <source>
        <dbReference type="EMBL" id="SDL49354.1"/>
    </source>
</evidence>
<dbReference type="STRING" id="1121325.SAMN04515677_102154"/>
<dbReference type="InterPro" id="IPR003439">
    <property type="entry name" value="ABC_transporter-like_ATP-bd"/>
</dbReference>
<feature type="domain" description="ABC transporter" evidence="3">
    <location>
        <begin position="8"/>
        <end position="238"/>
    </location>
</feature>
<dbReference type="AlphaFoldDB" id="A0A1G9KII3"/>
<dbReference type="CDD" id="cd03230">
    <property type="entry name" value="ABC_DR_subfamily_A"/>
    <property type="match status" value="1"/>
</dbReference>
<evidence type="ECO:0000259" key="3">
    <source>
        <dbReference type="PROSITE" id="PS50893"/>
    </source>
</evidence>
<dbReference type="GO" id="GO:0016887">
    <property type="term" value="F:ATP hydrolysis activity"/>
    <property type="evidence" value="ECO:0007669"/>
    <property type="project" value="InterPro"/>
</dbReference>
<keyword evidence="5" id="KW-1185">Reference proteome</keyword>
<protein>
    <submittedName>
        <fullName evidence="4">ABC-2 type transport system ATP-binding protein</fullName>
    </submittedName>
</protein>
<name>A0A1G9KII3_9FIRM</name>
<dbReference type="RefSeq" id="WP_242872377.1">
    <property type="nucleotide sequence ID" value="NZ_FNGW01000002.1"/>
</dbReference>
<dbReference type="InterPro" id="IPR017871">
    <property type="entry name" value="ABC_transporter-like_CS"/>
</dbReference>
<keyword evidence="1" id="KW-0547">Nucleotide-binding</keyword>
<evidence type="ECO:0000313" key="5">
    <source>
        <dbReference type="Proteomes" id="UP000199068"/>
    </source>
</evidence>
<reference evidence="4 5" key="1">
    <citation type="submission" date="2016-10" db="EMBL/GenBank/DDBJ databases">
        <authorList>
            <person name="de Groot N.N."/>
        </authorList>
    </citation>
    <scope>NUCLEOTIDE SEQUENCE [LARGE SCALE GENOMIC DNA]</scope>
    <source>
        <strain evidence="4 5">DSM 797</strain>
    </source>
</reference>
<dbReference type="Proteomes" id="UP000199068">
    <property type="component" value="Unassembled WGS sequence"/>
</dbReference>
<dbReference type="PROSITE" id="PS50893">
    <property type="entry name" value="ABC_TRANSPORTER_2"/>
    <property type="match status" value="1"/>
</dbReference>
<dbReference type="GO" id="GO:0005524">
    <property type="term" value="F:ATP binding"/>
    <property type="evidence" value="ECO:0007669"/>
    <property type="project" value="UniProtKB-KW"/>
</dbReference>
<proteinExistence type="predicted"/>
<keyword evidence="2 4" id="KW-0067">ATP-binding</keyword>
<dbReference type="Pfam" id="PF00005">
    <property type="entry name" value="ABC_tran"/>
    <property type="match status" value="1"/>
</dbReference>
<sequence>MDNVQKVIQIKDLKMNYGDKEVLKGINLEIEKGNIIGYIGSNGAGKSTTIKILLGLVKGYSGNVSIFGKDIEDETNDYKHRIGYVPEIAKVYESLTAKEYLTFVGQIYGLESNKCDEKSKRLMKVLGIEHAYESRLSSFSKGMKQKVVIISALLHNPDILFLDEPLSGLDANSVLLIKEILYKLKEDGKTIFYSSHIMEVVEKLSDRIILLDQGNIVCDGDFEEIKNSSFEGSLEEIFNQLTGFEEHSELSDEFVRILKEV</sequence>
<dbReference type="EMBL" id="FNGW01000002">
    <property type="protein sequence ID" value="SDL49354.1"/>
    <property type="molecule type" value="Genomic_DNA"/>
</dbReference>
<dbReference type="PANTHER" id="PTHR43613:SF1">
    <property type="entry name" value="ABC TRANSPORTER, ATP-BINDING PROTEIN"/>
    <property type="match status" value="1"/>
</dbReference>
<evidence type="ECO:0000256" key="2">
    <source>
        <dbReference type="ARBA" id="ARBA00022840"/>
    </source>
</evidence>
<organism evidence="4 5">
    <name type="scientific">Romboutsia lituseburensis DSM 797</name>
    <dbReference type="NCBI Taxonomy" id="1121325"/>
    <lineage>
        <taxon>Bacteria</taxon>
        <taxon>Bacillati</taxon>
        <taxon>Bacillota</taxon>
        <taxon>Clostridia</taxon>
        <taxon>Peptostreptococcales</taxon>
        <taxon>Peptostreptococcaceae</taxon>
        <taxon>Romboutsia</taxon>
    </lineage>
</organism>
<dbReference type="SUPFAM" id="SSF52540">
    <property type="entry name" value="P-loop containing nucleoside triphosphate hydrolases"/>
    <property type="match status" value="1"/>
</dbReference>